<dbReference type="KEGG" id="tsy:THSYN_19705"/>
<evidence type="ECO:0000259" key="3">
    <source>
        <dbReference type="PROSITE" id="PS50887"/>
    </source>
</evidence>
<dbReference type="EMBL" id="CP020370">
    <property type="protein sequence ID" value="AUB82950.1"/>
    <property type="molecule type" value="Genomic_DNA"/>
</dbReference>
<accession>A0A2K8UBI0</accession>
<feature type="domain" description="GGDEF" evidence="3">
    <location>
        <begin position="448"/>
        <end position="599"/>
    </location>
</feature>
<keyword evidence="2" id="KW-0129">CBS domain</keyword>
<evidence type="ECO:0000256" key="2">
    <source>
        <dbReference type="PROSITE-ProRule" id="PRU00703"/>
    </source>
</evidence>
<evidence type="ECO:0000256" key="1">
    <source>
        <dbReference type="ARBA" id="ARBA00012528"/>
    </source>
</evidence>
<keyword evidence="6" id="KW-1185">Reference proteome</keyword>
<dbReference type="Gene3D" id="3.20.20.450">
    <property type="entry name" value="EAL domain"/>
    <property type="match status" value="1"/>
</dbReference>
<dbReference type="SMART" id="SM00267">
    <property type="entry name" value="GGDEF"/>
    <property type="match status" value="1"/>
</dbReference>
<proteinExistence type="predicted"/>
<organism evidence="5 6">
    <name type="scientific">Candidatus Thiodictyon syntrophicum</name>
    <dbReference type="NCBI Taxonomy" id="1166950"/>
    <lineage>
        <taxon>Bacteria</taxon>
        <taxon>Pseudomonadati</taxon>
        <taxon>Pseudomonadota</taxon>
        <taxon>Gammaproteobacteria</taxon>
        <taxon>Chromatiales</taxon>
        <taxon>Chromatiaceae</taxon>
        <taxon>Thiodictyon</taxon>
    </lineage>
</organism>
<dbReference type="NCBIfam" id="TIGR00254">
    <property type="entry name" value="GGDEF"/>
    <property type="match status" value="1"/>
</dbReference>
<dbReference type="PANTHER" id="PTHR45138:SF25">
    <property type="entry name" value="GGDEF DOMAIN PROTEIN"/>
    <property type="match status" value="1"/>
</dbReference>
<dbReference type="Proteomes" id="UP000232638">
    <property type="component" value="Chromosome"/>
</dbReference>
<dbReference type="RefSeq" id="WP_100920654.1">
    <property type="nucleotide sequence ID" value="NZ_CP020370.1"/>
</dbReference>
<dbReference type="OrthoDB" id="1673646at2"/>
<dbReference type="SUPFAM" id="SSF141868">
    <property type="entry name" value="EAL domain-like"/>
    <property type="match status" value="1"/>
</dbReference>
<dbReference type="CDD" id="cd04598">
    <property type="entry name" value="CBS_pair_GGDEF_EAL"/>
    <property type="match status" value="1"/>
</dbReference>
<dbReference type="InterPro" id="IPR035919">
    <property type="entry name" value="EAL_sf"/>
</dbReference>
<feature type="domain" description="CBS" evidence="4">
    <location>
        <begin position="292"/>
        <end position="350"/>
    </location>
</feature>
<dbReference type="AlphaFoldDB" id="A0A2K8UBI0"/>
<dbReference type="CDD" id="cd01949">
    <property type="entry name" value="GGDEF"/>
    <property type="match status" value="1"/>
</dbReference>
<dbReference type="GO" id="GO:0005886">
    <property type="term" value="C:plasma membrane"/>
    <property type="evidence" value="ECO:0007669"/>
    <property type="project" value="TreeGrafter"/>
</dbReference>
<dbReference type="InterPro" id="IPR001633">
    <property type="entry name" value="EAL_dom"/>
</dbReference>
<evidence type="ECO:0000259" key="4">
    <source>
        <dbReference type="PROSITE" id="PS51371"/>
    </source>
</evidence>
<dbReference type="SUPFAM" id="SSF55073">
    <property type="entry name" value="Nucleotide cyclase"/>
    <property type="match status" value="1"/>
</dbReference>
<dbReference type="GO" id="GO:1902201">
    <property type="term" value="P:negative regulation of bacterial-type flagellum-dependent cell motility"/>
    <property type="evidence" value="ECO:0007669"/>
    <property type="project" value="TreeGrafter"/>
</dbReference>
<dbReference type="PROSITE" id="PS51371">
    <property type="entry name" value="CBS"/>
    <property type="match status" value="1"/>
</dbReference>
<dbReference type="Pfam" id="PF00990">
    <property type="entry name" value="GGDEF"/>
    <property type="match status" value="1"/>
</dbReference>
<dbReference type="Gene3D" id="3.30.70.270">
    <property type="match status" value="1"/>
</dbReference>
<dbReference type="EC" id="2.7.7.65" evidence="1"/>
<dbReference type="Gene3D" id="3.10.580.10">
    <property type="entry name" value="CBS-domain"/>
    <property type="match status" value="1"/>
</dbReference>
<dbReference type="SUPFAM" id="SSF54631">
    <property type="entry name" value="CBS-domain pair"/>
    <property type="match status" value="1"/>
</dbReference>
<evidence type="ECO:0000313" key="6">
    <source>
        <dbReference type="Proteomes" id="UP000232638"/>
    </source>
</evidence>
<dbReference type="GO" id="GO:0043709">
    <property type="term" value="P:cell adhesion involved in single-species biofilm formation"/>
    <property type="evidence" value="ECO:0007669"/>
    <property type="project" value="TreeGrafter"/>
</dbReference>
<sequence length="601" mass="64312">MPEPLPPVVLPNVCEACAGGLAALLAAPEGAGLVARFRPLADLTAGGLFGHLADLHGPPDALLRTWRRLFETACLSGLAEPLFRCYCRTVVETFVSQRGQGLLLLPLGAAAGVLGEGAIRLIVAVCERHGLPVGRVLLVYDGLPSMAAEPLRRVIDAAVAARRAGFPLAAGVLHCPRAETLLWGQVRPDYALIEDGVLSLLDAHLIAGSGYGALIHAVAADGRRVLALGVDSAARLEALQRLPVTAAAGDFIGRPAAVPTRTLSAAAHRAIAARVSPPAGETRPGPHLLERLLQPVPPVSPQAKADEVFALFEQNPDLRGVAVVRDGTPLGMISRYDMIDNMARPYRHELYGRKSCTRFMDAQPLIVDLHLHLADLSDLLVQAHPRHLITGFVICDQGAYLGIGSVQDLVREVTVMQLEAARYANPLSQLPGNVPINQTIDRLLASGRDGAIAWCDLDHFKPFNDVYGYARGDEVIRLTARLLGEVCDPEADFLGHIGGDDFVLVLQSADWQGRCRRALAAFGQEICGFFSRDDAERGGYVTANRQGRPEFHPLTSLSIGVVLVRPGRFASHLEVSAVAAEVKKMAKGLTGNSLYVDQRQG</sequence>
<dbReference type="InterPro" id="IPR050469">
    <property type="entry name" value="Diguanylate_Cyclase"/>
</dbReference>
<evidence type="ECO:0000313" key="5">
    <source>
        <dbReference type="EMBL" id="AUB82950.1"/>
    </source>
</evidence>
<dbReference type="InterPro" id="IPR000160">
    <property type="entry name" value="GGDEF_dom"/>
</dbReference>
<gene>
    <name evidence="5" type="ORF">THSYN_19705</name>
</gene>
<dbReference type="PROSITE" id="PS50887">
    <property type="entry name" value="GGDEF"/>
    <property type="match status" value="1"/>
</dbReference>
<dbReference type="Pfam" id="PF00571">
    <property type="entry name" value="CBS"/>
    <property type="match status" value="1"/>
</dbReference>
<protein>
    <recommendedName>
        <fullName evidence="1">diguanylate cyclase</fullName>
        <ecNumber evidence="1">2.7.7.65</ecNumber>
    </recommendedName>
</protein>
<dbReference type="InterPro" id="IPR029787">
    <property type="entry name" value="Nucleotide_cyclase"/>
</dbReference>
<dbReference type="Pfam" id="PF00563">
    <property type="entry name" value="EAL"/>
    <property type="match status" value="1"/>
</dbReference>
<dbReference type="PANTHER" id="PTHR45138">
    <property type="entry name" value="REGULATORY COMPONENTS OF SENSORY TRANSDUCTION SYSTEM"/>
    <property type="match status" value="1"/>
</dbReference>
<name>A0A2K8UBI0_9GAMM</name>
<dbReference type="InterPro" id="IPR046342">
    <property type="entry name" value="CBS_dom_sf"/>
</dbReference>
<dbReference type="InterPro" id="IPR043128">
    <property type="entry name" value="Rev_trsase/Diguanyl_cyclase"/>
</dbReference>
<reference evidence="5 6" key="1">
    <citation type="submission" date="2017-03" db="EMBL/GenBank/DDBJ databases">
        <title>Complete genome sequence of Candidatus 'Thiodictyon syntrophicum' sp. nov. strain Cad16T, a photolithoautotroph purple sulfur bacterium isolated from an alpine meromictic lake.</title>
        <authorList>
            <person name="Luedin S.M."/>
            <person name="Pothier J.F."/>
            <person name="Danza F."/>
            <person name="Storelli N."/>
            <person name="Wittwer M."/>
            <person name="Tonolla M."/>
        </authorList>
    </citation>
    <scope>NUCLEOTIDE SEQUENCE [LARGE SCALE GENOMIC DNA]</scope>
    <source>
        <strain evidence="5 6">Cad16T</strain>
    </source>
</reference>
<dbReference type="GO" id="GO:0052621">
    <property type="term" value="F:diguanylate cyclase activity"/>
    <property type="evidence" value="ECO:0007669"/>
    <property type="project" value="UniProtKB-EC"/>
</dbReference>
<dbReference type="InterPro" id="IPR000644">
    <property type="entry name" value="CBS_dom"/>
</dbReference>